<dbReference type="EMBL" id="BN001305">
    <property type="protein sequence ID" value="CBF81416.1"/>
    <property type="molecule type" value="Genomic_DNA"/>
</dbReference>
<dbReference type="GO" id="GO:0006139">
    <property type="term" value="P:nucleobase-containing compound metabolic process"/>
    <property type="evidence" value="ECO:0007669"/>
    <property type="project" value="InterPro"/>
</dbReference>
<dbReference type="Gene3D" id="3.30.420.10">
    <property type="entry name" value="Ribonuclease H-like superfamily/Ribonuclease H"/>
    <property type="match status" value="1"/>
</dbReference>
<dbReference type="PANTHER" id="PTHR13620">
    <property type="entry name" value="3-5 EXONUCLEASE"/>
    <property type="match status" value="1"/>
</dbReference>
<accession>C8VFR3</accession>
<dbReference type="PANTHER" id="PTHR13620:SF104">
    <property type="entry name" value="EXONUCLEASE 3'-5' DOMAIN-CONTAINING PROTEIN 2"/>
    <property type="match status" value="1"/>
</dbReference>
<feature type="compositionally biased region" description="Polar residues" evidence="3">
    <location>
        <begin position="226"/>
        <end position="235"/>
    </location>
</feature>
<feature type="domain" description="3'-5' exonuclease" evidence="4">
    <location>
        <begin position="44"/>
        <end position="160"/>
    </location>
</feature>
<evidence type="ECO:0000313" key="5">
    <source>
        <dbReference type="EMBL" id="CBF81416.1"/>
    </source>
</evidence>
<accession>Q5B1A0</accession>
<dbReference type="Pfam" id="PF01612">
    <property type="entry name" value="DNA_pol_A_exo1"/>
    <property type="match status" value="1"/>
</dbReference>
<evidence type="ECO:0000313" key="6">
    <source>
        <dbReference type="Proteomes" id="UP000000560"/>
    </source>
</evidence>
<reference evidence="6" key="1">
    <citation type="journal article" date="2005" name="Nature">
        <title>Sequencing of Aspergillus nidulans and comparative analysis with A. fumigatus and A. oryzae.</title>
        <authorList>
            <person name="Galagan J.E."/>
            <person name="Calvo S.E."/>
            <person name="Cuomo C."/>
            <person name="Ma L.J."/>
            <person name="Wortman J.R."/>
            <person name="Batzoglou S."/>
            <person name="Lee S.I."/>
            <person name="Basturkmen M."/>
            <person name="Spevak C.C."/>
            <person name="Clutterbuck J."/>
            <person name="Kapitonov V."/>
            <person name="Jurka J."/>
            <person name="Scazzocchio C."/>
            <person name="Farman M."/>
            <person name="Butler J."/>
            <person name="Purcell S."/>
            <person name="Harris S."/>
            <person name="Braus G.H."/>
            <person name="Draht O."/>
            <person name="Busch S."/>
            <person name="D'Enfert C."/>
            <person name="Bouchier C."/>
            <person name="Goldman G.H."/>
            <person name="Bell-Pedersen D."/>
            <person name="Griffiths-Jones S."/>
            <person name="Doonan J.H."/>
            <person name="Yu J."/>
            <person name="Vienken K."/>
            <person name="Pain A."/>
            <person name="Freitag M."/>
            <person name="Selker E.U."/>
            <person name="Archer D.B."/>
            <person name="Penalva M.A."/>
            <person name="Oakley B.R."/>
            <person name="Momany M."/>
            <person name="Tanaka T."/>
            <person name="Kumagai T."/>
            <person name="Asai K."/>
            <person name="Machida M."/>
            <person name="Nierman W.C."/>
            <person name="Denning D.W."/>
            <person name="Caddick M."/>
            <person name="Hynes M."/>
            <person name="Paoletti M."/>
            <person name="Fischer R."/>
            <person name="Miller B."/>
            <person name="Dyer P."/>
            <person name="Sachs M.S."/>
            <person name="Osmani S.A."/>
            <person name="Birren B.W."/>
        </authorList>
    </citation>
    <scope>NUCLEOTIDE SEQUENCE [LARGE SCALE GENOMIC DNA]</scope>
    <source>
        <strain evidence="6">FGSC A4 / ATCC 38163 / CBS 112.46 / NRRL 194 / M139</strain>
    </source>
</reference>
<dbReference type="eggNOG" id="KOG4373">
    <property type="taxonomic scope" value="Eukaryota"/>
</dbReference>
<evidence type="ECO:0000259" key="4">
    <source>
        <dbReference type="Pfam" id="PF01612"/>
    </source>
</evidence>
<name>Q5B1A0_EMENI</name>
<dbReference type="VEuPathDB" id="FungiDB:AN5680"/>
<dbReference type="CDD" id="cd06141">
    <property type="entry name" value="WRN_exo"/>
    <property type="match status" value="1"/>
</dbReference>
<dbReference type="KEGG" id="ani:ANIA_05680"/>
<dbReference type="GO" id="GO:0008408">
    <property type="term" value="F:3'-5' exonuclease activity"/>
    <property type="evidence" value="ECO:0007669"/>
    <property type="project" value="InterPro"/>
</dbReference>
<dbReference type="HOGENOM" id="CLU_868859_0_0_1"/>
<dbReference type="InterPro" id="IPR036397">
    <property type="entry name" value="RNaseH_sf"/>
</dbReference>
<feature type="region of interest" description="Disordered" evidence="3">
    <location>
        <begin position="252"/>
        <end position="320"/>
    </location>
</feature>
<keyword evidence="5" id="KW-0269">Exonuclease</keyword>
<keyword evidence="2" id="KW-0378">Hydrolase</keyword>
<dbReference type="OrthoDB" id="1920326at2759"/>
<evidence type="ECO:0000256" key="2">
    <source>
        <dbReference type="ARBA" id="ARBA00022801"/>
    </source>
</evidence>
<dbReference type="GeneID" id="2871971"/>
<dbReference type="AlphaFoldDB" id="Q5B1A0"/>
<feature type="compositionally biased region" description="Basic and acidic residues" evidence="3">
    <location>
        <begin position="271"/>
        <end position="290"/>
    </location>
</feature>
<dbReference type="SUPFAM" id="SSF53098">
    <property type="entry name" value="Ribonuclease H-like"/>
    <property type="match status" value="1"/>
</dbReference>
<gene>
    <name evidence="5" type="ORF">ANIA_05680</name>
</gene>
<organism evidence="5 6">
    <name type="scientific">Emericella nidulans (strain FGSC A4 / ATCC 38163 / CBS 112.46 / NRRL 194 / M139)</name>
    <name type="common">Aspergillus nidulans</name>
    <dbReference type="NCBI Taxonomy" id="227321"/>
    <lineage>
        <taxon>Eukaryota</taxon>
        <taxon>Fungi</taxon>
        <taxon>Dikarya</taxon>
        <taxon>Ascomycota</taxon>
        <taxon>Pezizomycotina</taxon>
        <taxon>Eurotiomycetes</taxon>
        <taxon>Eurotiomycetidae</taxon>
        <taxon>Eurotiales</taxon>
        <taxon>Aspergillaceae</taxon>
        <taxon>Aspergillus</taxon>
        <taxon>Aspergillus subgen. Nidulantes</taxon>
    </lineage>
</organism>
<dbReference type="InterPro" id="IPR051132">
    <property type="entry name" value="3-5_Exonuclease_domain"/>
</dbReference>
<keyword evidence="1" id="KW-0540">Nuclease</keyword>
<feature type="region of interest" description="Disordered" evidence="3">
    <location>
        <begin position="212"/>
        <end position="240"/>
    </location>
</feature>
<dbReference type="InterPro" id="IPR012337">
    <property type="entry name" value="RNaseH-like_sf"/>
</dbReference>
<evidence type="ECO:0000256" key="1">
    <source>
        <dbReference type="ARBA" id="ARBA00022722"/>
    </source>
</evidence>
<dbReference type="STRING" id="227321.Q5B1A0"/>
<dbReference type="GO" id="GO:0003676">
    <property type="term" value="F:nucleic acid binding"/>
    <property type="evidence" value="ECO:0007669"/>
    <property type="project" value="InterPro"/>
</dbReference>
<keyword evidence="6" id="KW-1185">Reference proteome</keyword>
<protein>
    <submittedName>
        <fullName evidence="5">3'-5' exonuclease/helicase (Wrn), putative (AFU_orthologue AFUA_7G04270)</fullName>
    </submittedName>
</protein>
<dbReference type="RefSeq" id="XP_663284.1">
    <property type="nucleotide sequence ID" value="XM_658192.1"/>
</dbReference>
<proteinExistence type="predicted"/>
<feature type="compositionally biased region" description="Basic residues" evidence="3">
    <location>
        <begin position="291"/>
        <end position="305"/>
    </location>
</feature>
<dbReference type="Proteomes" id="UP000000560">
    <property type="component" value="Chromosome V"/>
</dbReference>
<sequence>MEWQAAATTYSSIQENISTIQLASRNRIAIFHIARFMPNLNLDDLVPAKLKSIVENPGITKTGVNIRADCTRLRKYLGINARGTFELSHLYKLIKYCHTTPQLINKHRVRLADQVQEHLGLPLAKGISVRCSNWQKPITAPQAHYAAADAYASYQLFVIMDAKRRALDPVPPLPAHDELNLSIRTKEESVPSEDPDPVDEIAGNVGHVTETRKLQRTKTYPKNPVSAETSKSALTTHPDDSAFEIVKRAETSRYRTQPAEPSDTSDFETMESVKRASRRVQDVETVDKSKPKPKPVKRRVGRPRKPSLSLAYADNLHVKT</sequence>
<evidence type="ECO:0000256" key="3">
    <source>
        <dbReference type="SAM" id="MobiDB-lite"/>
    </source>
</evidence>
<dbReference type="InParanoid" id="Q5B1A0"/>
<dbReference type="InterPro" id="IPR002562">
    <property type="entry name" value="3'-5'_exonuclease_dom"/>
</dbReference>
<reference evidence="6" key="2">
    <citation type="journal article" date="2009" name="Fungal Genet. Biol.">
        <title>The 2008 update of the Aspergillus nidulans genome annotation: a community effort.</title>
        <authorList>
            <person name="Wortman J.R."/>
            <person name="Gilsenan J.M."/>
            <person name="Joardar V."/>
            <person name="Deegan J."/>
            <person name="Clutterbuck J."/>
            <person name="Andersen M.R."/>
            <person name="Archer D."/>
            <person name="Bencina M."/>
            <person name="Braus G."/>
            <person name="Coutinho P."/>
            <person name="von Dohren H."/>
            <person name="Doonan J."/>
            <person name="Driessen A.J."/>
            <person name="Durek P."/>
            <person name="Espeso E."/>
            <person name="Fekete E."/>
            <person name="Flipphi M."/>
            <person name="Estrada C.G."/>
            <person name="Geysens S."/>
            <person name="Goldman G."/>
            <person name="de Groot P.W."/>
            <person name="Hansen K."/>
            <person name="Harris S.D."/>
            <person name="Heinekamp T."/>
            <person name="Helmstaedt K."/>
            <person name="Henrissat B."/>
            <person name="Hofmann G."/>
            <person name="Homan T."/>
            <person name="Horio T."/>
            <person name="Horiuchi H."/>
            <person name="James S."/>
            <person name="Jones M."/>
            <person name="Karaffa L."/>
            <person name="Karanyi Z."/>
            <person name="Kato M."/>
            <person name="Keller N."/>
            <person name="Kelly D.E."/>
            <person name="Kiel J.A."/>
            <person name="Kim J.M."/>
            <person name="van der Klei I.J."/>
            <person name="Klis F.M."/>
            <person name="Kovalchuk A."/>
            <person name="Krasevec N."/>
            <person name="Kubicek C.P."/>
            <person name="Liu B."/>
            <person name="Maccabe A."/>
            <person name="Meyer V."/>
            <person name="Mirabito P."/>
            <person name="Miskei M."/>
            <person name="Mos M."/>
            <person name="Mullins J."/>
            <person name="Nelson D.R."/>
            <person name="Nielsen J."/>
            <person name="Oakley B.R."/>
            <person name="Osmani S.A."/>
            <person name="Pakula T."/>
            <person name="Paszewski A."/>
            <person name="Paulsen I."/>
            <person name="Pilsyk S."/>
            <person name="Pocsi I."/>
            <person name="Punt P.J."/>
            <person name="Ram A.F."/>
            <person name="Ren Q."/>
            <person name="Robellet X."/>
            <person name="Robson G."/>
            <person name="Seiboth B."/>
            <person name="van Solingen P."/>
            <person name="Specht T."/>
            <person name="Sun J."/>
            <person name="Taheri-Talesh N."/>
            <person name="Takeshita N."/>
            <person name="Ussery D."/>
            <person name="vanKuyk P.A."/>
            <person name="Visser H."/>
            <person name="van de Vondervoort P.J."/>
            <person name="de Vries R.P."/>
            <person name="Walton J."/>
            <person name="Xiang X."/>
            <person name="Xiong Y."/>
            <person name="Zeng A.P."/>
            <person name="Brandt B.W."/>
            <person name="Cornell M.J."/>
            <person name="van den Hondel C.A."/>
            <person name="Visser J."/>
            <person name="Oliver S.G."/>
            <person name="Turner G."/>
        </authorList>
    </citation>
    <scope>GENOME REANNOTATION</scope>
    <source>
        <strain evidence="6">FGSC A4 / ATCC 38163 / CBS 112.46 / NRRL 194 / M139</strain>
    </source>
</reference>